<keyword evidence="2" id="KW-1185">Reference proteome</keyword>
<gene>
    <name evidence="1" type="ORF">BJ999_004198</name>
</gene>
<dbReference type="AlphaFoldDB" id="A0A7Y9GC96"/>
<proteinExistence type="predicted"/>
<accession>A0A7Y9GC96</accession>
<dbReference type="RefSeq" id="WP_179834867.1">
    <property type="nucleotide sequence ID" value="NZ_BMRD01000019.1"/>
</dbReference>
<evidence type="ECO:0000313" key="1">
    <source>
        <dbReference type="EMBL" id="NYE13902.1"/>
    </source>
</evidence>
<reference evidence="1 2" key="1">
    <citation type="submission" date="2020-07" db="EMBL/GenBank/DDBJ databases">
        <title>Sequencing the genomes of 1000 actinobacteria strains.</title>
        <authorList>
            <person name="Klenk H.-P."/>
        </authorList>
    </citation>
    <scope>NUCLEOTIDE SEQUENCE [LARGE SCALE GENOMIC DNA]</scope>
    <source>
        <strain evidence="1 2">DSM 43461</strain>
    </source>
</reference>
<evidence type="ECO:0000313" key="2">
    <source>
        <dbReference type="Proteomes" id="UP000591272"/>
    </source>
</evidence>
<name>A0A7Y9GC96_9ACTN</name>
<sequence length="130" mass="13220">MNARELVHDLIEFAEFLGAEVLVVLGEALGCAEEVVLDVVAVVAFVCAERLAVFHSDSREACCDYHGGGAHDEGVTEKVRAYVGLVGVPLELGAGGGCGERHGVLPGGGIGSASADLGVALGVRPAPVRL</sequence>
<protein>
    <submittedName>
        <fullName evidence="1">Uncharacterized protein</fullName>
    </submittedName>
</protein>
<comment type="caution">
    <text evidence="1">The sequence shown here is derived from an EMBL/GenBank/DDBJ whole genome shotgun (WGS) entry which is preliminary data.</text>
</comment>
<organism evidence="1 2">
    <name type="scientific">Actinomadura citrea</name>
    <dbReference type="NCBI Taxonomy" id="46158"/>
    <lineage>
        <taxon>Bacteria</taxon>
        <taxon>Bacillati</taxon>
        <taxon>Actinomycetota</taxon>
        <taxon>Actinomycetes</taxon>
        <taxon>Streptosporangiales</taxon>
        <taxon>Thermomonosporaceae</taxon>
        <taxon>Actinomadura</taxon>
    </lineage>
</organism>
<dbReference type="EMBL" id="JACCBT010000001">
    <property type="protein sequence ID" value="NYE13902.1"/>
    <property type="molecule type" value="Genomic_DNA"/>
</dbReference>
<dbReference type="Proteomes" id="UP000591272">
    <property type="component" value="Unassembled WGS sequence"/>
</dbReference>